<feature type="domain" description="N-acetyltransferase" evidence="1">
    <location>
        <begin position="1"/>
        <end position="148"/>
    </location>
</feature>
<dbReference type="PANTHER" id="PTHR43451:SF1">
    <property type="entry name" value="ACETYLTRANSFERASE"/>
    <property type="match status" value="1"/>
</dbReference>
<gene>
    <name evidence="2" type="ORF">A8139_19120</name>
</gene>
<evidence type="ECO:0000313" key="3">
    <source>
        <dbReference type="Proteomes" id="UP000249898"/>
    </source>
</evidence>
<dbReference type="EMBL" id="CP016181">
    <property type="protein sequence ID" value="AWY01836.1"/>
    <property type="molecule type" value="Genomic_DNA"/>
</dbReference>
<protein>
    <submittedName>
        <fullName evidence="2">Acetyltransferase</fullName>
    </submittedName>
</protein>
<dbReference type="GO" id="GO:0016747">
    <property type="term" value="F:acyltransferase activity, transferring groups other than amino-acyl groups"/>
    <property type="evidence" value="ECO:0007669"/>
    <property type="project" value="InterPro"/>
</dbReference>
<dbReference type="PROSITE" id="PS51186">
    <property type="entry name" value="GNAT"/>
    <property type="match status" value="1"/>
</dbReference>
<dbReference type="PANTHER" id="PTHR43451">
    <property type="entry name" value="ACETYLTRANSFERASE (GNAT) FAMILY PROTEIN"/>
    <property type="match status" value="1"/>
</dbReference>
<dbReference type="OrthoDB" id="9789605at2"/>
<dbReference type="InterPro" id="IPR052564">
    <property type="entry name" value="N-acetyltrans/Recomb-assoc"/>
</dbReference>
<dbReference type="AlphaFoldDB" id="A0A2Z4PW90"/>
<dbReference type="CDD" id="cd04301">
    <property type="entry name" value="NAT_SF"/>
    <property type="match status" value="1"/>
</dbReference>
<evidence type="ECO:0000313" key="2">
    <source>
        <dbReference type="EMBL" id="AWY01836.1"/>
    </source>
</evidence>
<organism evidence="2 3">
    <name type="scientific">Marinomonas primoryensis</name>
    <dbReference type="NCBI Taxonomy" id="178399"/>
    <lineage>
        <taxon>Bacteria</taxon>
        <taxon>Pseudomonadati</taxon>
        <taxon>Pseudomonadota</taxon>
        <taxon>Gammaproteobacteria</taxon>
        <taxon>Oceanospirillales</taxon>
        <taxon>Oceanospirillaceae</taxon>
        <taxon>Marinomonas</taxon>
    </lineage>
</organism>
<name>A0A2Z4PW90_9GAMM</name>
<dbReference type="SUPFAM" id="SSF55729">
    <property type="entry name" value="Acyl-CoA N-acyltransferases (Nat)"/>
    <property type="match status" value="1"/>
</dbReference>
<dbReference type="Pfam" id="PF13673">
    <property type="entry name" value="Acetyltransf_10"/>
    <property type="match status" value="1"/>
</dbReference>
<reference evidence="2 3" key="1">
    <citation type="submission" date="2016-06" db="EMBL/GenBank/DDBJ databases">
        <title>The sequenced genome of the ice-adhering bacterium Marinomonas primoryensis, from Antarctica.</title>
        <authorList>
            <person name="Graham L."/>
            <person name="Vance T.D.R."/>
            <person name="Davies P.L."/>
        </authorList>
    </citation>
    <scope>NUCLEOTIDE SEQUENCE [LARGE SCALE GENOMIC DNA]</scope>
    <source>
        <strain evidence="2 3">AceL</strain>
    </source>
</reference>
<evidence type="ECO:0000259" key="1">
    <source>
        <dbReference type="PROSITE" id="PS51186"/>
    </source>
</evidence>
<dbReference type="Proteomes" id="UP000249898">
    <property type="component" value="Chromosome"/>
</dbReference>
<keyword evidence="2" id="KW-0808">Transferase</keyword>
<dbReference type="InterPro" id="IPR016181">
    <property type="entry name" value="Acyl_CoA_acyltransferase"/>
</dbReference>
<accession>A0A2Z4PW90</accession>
<dbReference type="Gene3D" id="3.40.630.30">
    <property type="match status" value="1"/>
</dbReference>
<dbReference type="RefSeq" id="WP_112140668.1">
    <property type="nucleotide sequence ID" value="NZ_CP016181.1"/>
</dbReference>
<proteinExistence type="predicted"/>
<sequence>MEIQQVELVDLESMKRFISQVSEMDVLPNFNDQGKAEYKLRVLPDVVMTLDTERFQTLKVIFAGEIIGFGALRDGNYLTHLFVSKSMQGQGVGKQLLSTLLNTTGTKEINLRSSINAVGFYESYGFEATGNEAEFNGIRFVPMRLIRQ</sequence>
<dbReference type="InterPro" id="IPR000182">
    <property type="entry name" value="GNAT_dom"/>
</dbReference>